<sequence length="281" mass="31743">MNAAKFLLYLFLFFHSFYTSFSIDTIISNKPIKDVDVIVSSGKIFALGFFSLSNTERRYVGIWYNQIPKQTIVWVANRDDPVSDKSGVLSINDDRNLVLHQVNQTLPIWHTNISDTPAGNTIAQLLDSGNLVLVRNDTGETLWQSFDHPTDTTLPNMKLGWNKRTGLHIFLTSWKSPDDPGTGNCSFGIDLIGFPQVFTYKGNAKWWRAGSWTGKKYTGVAGIPKNYVFNISFVDDENETFINYAKSAETDSSVLSMKVVNESGSVERLTWNDQEKIWIGF</sequence>
<evidence type="ECO:0000313" key="2">
    <source>
        <dbReference type="Proteomes" id="UP001164539"/>
    </source>
</evidence>
<name>A0ACC1WXD2_MELAZ</name>
<gene>
    <name evidence="1" type="ORF">OWV82_023242</name>
</gene>
<reference evidence="1 2" key="1">
    <citation type="journal article" date="2023" name="Science">
        <title>Complex scaffold remodeling in plant triterpene biosynthesis.</title>
        <authorList>
            <person name="De La Pena R."/>
            <person name="Hodgson H."/>
            <person name="Liu J.C."/>
            <person name="Stephenson M.J."/>
            <person name="Martin A.C."/>
            <person name="Owen C."/>
            <person name="Harkess A."/>
            <person name="Leebens-Mack J."/>
            <person name="Jimenez L.E."/>
            <person name="Osbourn A."/>
            <person name="Sattely E.S."/>
        </authorList>
    </citation>
    <scope>NUCLEOTIDE SEQUENCE [LARGE SCALE GENOMIC DNA]</scope>
    <source>
        <strain evidence="2">cv. JPN11</strain>
        <tissue evidence="1">Leaf</tissue>
    </source>
</reference>
<comment type="caution">
    <text evidence="1">The sequence shown here is derived from an EMBL/GenBank/DDBJ whole genome shotgun (WGS) entry which is preliminary data.</text>
</comment>
<dbReference type="Proteomes" id="UP001164539">
    <property type="component" value="Chromosome 13"/>
</dbReference>
<proteinExistence type="predicted"/>
<protein>
    <submittedName>
        <fullName evidence="1">G-type lectin S-receptor-like serine/threonine-protein kinase</fullName>
    </submittedName>
</protein>
<accession>A0ACC1WXD2</accession>
<organism evidence="1 2">
    <name type="scientific">Melia azedarach</name>
    <name type="common">Chinaberry tree</name>
    <dbReference type="NCBI Taxonomy" id="155640"/>
    <lineage>
        <taxon>Eukaryota</taxon>
        <taxon>Viridiplantae</taxon>
        <taxon>Streptophyta</taxon>
        <taxon>Embryophyta</taxon>
        <taxon>Tracheophyta</taxon>
        <taxon>Spermatophyta</taxon>
        <taxon>Magnoliopsida</taxon>
        <taxon>eudicotyledons</taxon>
        <taxon>Gunneridae</taxon>
        <taxon>Pentapetalae</taxon>
        <taxon>rosids</taxon>
        <taxon>malvids</taxon>
        <taxon>Sapindales</taxon>
        <taxon>Meliaceae</taxon>
        <taxon>Melia</taxon>
    </lineage>
</organism>
<keyword evidence="2" id="KW-1185">Reference proteome</keyword>
<evidence type="ECO:0000313" key="1">
    <source>
        <dbReference type="EMBL" id="KAJ4703317.1"/>
    </source>
</evidence>
<dbReference type="EMBL" id="CM051406">
    <property type="protein sequence ID" value="KAJ4703317.1"/>
    <property type="molecule type" value="Genomic_DNA"/>
</dbReference>